<protein>
    <submittedName>
        <fullName evidence="1">Uncharacterized protein</fullName>
    </submittedName>
</protein>
<accession>A0A8H7SUH7</accession>
<evidence type="ECO:0000313" key="2">
    <source>
        <dbReference type="Proteomes" id="UP000613177"/>
    </source>
</evidence>
<dbReference type="PANTHER" id="PTHR39398:SF1">
    <property type="entry name" value="CSN8_PSMD8_EIF3K DOMAIN-CONTAINING PROTEIN"/>
    <property type="match status" value="1"/>
</dbReference>
<dbReference type="Proteomes" id="UP000613177">
    <property type="component" value="Unassembled WGS sequence"/>
</dbReference>
<dbReference type="EMBL" id="JAEPRE010000050">
    <property type="protein sequence ID" value="KAG2234567.1"/>
    <property type="molecule type" value="Genomic_DNA"/>
</dbReference>
<sequence length="333" mass="38755">MSGKQPIEGLTVRIWDPPSSETDISKKADNLSKGSRGYREYTEQIVLSTSYLFSVNDDISIELKKSTRDWDAEKKKLESVQDLPLVSRTDTTDSQSLRNVKLQHDLWDHISKKICEITDPNSKKEWEVIVELFRKLREGIYATNWSHGDYTFAIKVFEHSIDSSIKARNFNELSKSLSGLINDLYIFKKDAENPYYLLLHILYHCCFVQNAEKAMETLLKLNRNSNEGIFGKQLTKCVFVTENPISFFRLYYNNPYPTFRAMMDNYTDRMRLKAIDVMRKAYLSASIEWVGIWLGVKNDNQMVVSIIEALVQPTCIKSVDNDFQLIHFLKKRK</sequence>
<reference evidence="1" key="1">
    <citation type="submission" date="2021-01" db="EMBL/GenBank/DDBJ databases">
        <title>Metabolic potential, ecology and presence of endohyphal bacteria is reflected in genomic diversity of Mucoromycotina.</title>
        <authorList>
            <person name="Muszewska A."/>
            <person name="Okrasinska A."/>
            <person name="Steczkiewicz K."/>
            <person name="Drgas O."/>
            <person name="Orlowska M."/>
            <person name="Perlinska-Lenart U."/>
            <person name="Aleksandrzak-Piekarczyk T."/>
            <person name="Szatraj K."/>
            <person name="Zielenkiewicz U."/>
            <person name="Pilsyk S."/>
            <person name="Malc E."/>
            <person name="Mieczkowski P."/>
            <person name="Kruszewska J.S."/>
            <person name="Biernat P."/>
            <person name="Pawlowska J."/>
        </authorList>
    </citation>
    <scope>NUCLEOTIDE SEQUENCE</scope>
    <source>
        <strain evidence="1">WA0000018081</strain>
    </source>
</reference>
<keyword evidence="2" id="KW-1185">Reference proteome</keyword>
<comment type="caution">
    <text evidence="1">The sequence shown here is derived from an EMBL/GenBank/DDBJ whole genome shotgun (WGS) entry which is preliminary data.</text>
</comment>
<evidence type="ECO:0000313" key="1">
    <source>
        <dbReference type="EMBL" id="KAG2234567.1"/>
    </source>
</evidence>
<dbReference type="Gene3D" id="1.25.40.990">
    <property type="match status" value="1"/>
</dbReference>
<gene>
    <name evidence="1" type="ORF">INT48_000470</name>
</gene>
<dbReference type="PANTHER" id="PTHR39398">
    <property type="entry name" value="YALI0F14311P"/>
    <property type="match status" value="1"/>
</dbReference>
<organism evidence="1 2">
    <name type="scientific">Thamnidium elegans</name>
    <dbReference type="NCBI Taxonomy" id="101142"/>
    <lineage>
        <taxon>Eukaryota</taxon>
        <taxon>Fungi</taxon>
        <taxon>Fungi incertae sedis</taxon>
        <taxon>Mucoromycota</taxon>
        <taxon>Mucoromycotina</taxon>
        <taxon>Mucoromycetes</taxon>
        <taxon>Mucorales</taxon>
        <taxon>Mucorineae</taxon>
        <taxon>Mucoraceae</taxon>
        <taxon>Thamnidium</taxon>
    </lineage>
</organism>
<proteinExistence type="predicted"/>
<name>A0A8H7SUH7_9FUNG</name>
<dbReference type="AlphaFoldDB" id="A0A8H7SUH7"/>